<name>A0A9X3CP34_9VIBR</name>
<evidence type="ECO:0000313" key="2">
    <source>
        <dbReference type="EMBL" id="MCW8347087.1"/>
    </source>
</evidence>
<comment type="caution">
    <text evidence="2">The sequence shown here is derived from an EMBL/GenBank/DDBJ whole genome shotgun (WGS) entry which is preliminary data.</text>
</comment>
<feature type="region of interest" description="Disordered" evidence="1">
    <location>
        <begin position="33"/>
        <end position="62"/>
    </location>
</feature>
<evidence type="ECO:0000256" key="1">
    <source>
        <dbReference type="SAM" id="MobiDB-lite"/>
    </source>
</evidence>
<dbReference type="AlphaFoldDB" id="A0A9X3CP34"/>
<keyword evidence="3" id="KW-1185">Reference proteome</keyword>
<gene>
    <name evidence="2" type="ORF">MD535_13870</name>
</gene>
<protein>
    <submittedName>
        <fullName evidence="2">Uncharacterized protein</fullName>
    </submittedName>
</protein>
<proteinExistence type="predicted"/>
<sequence length="62" mass="7247">MLQERLDRINELRKQAMADPSFVQSAEAHRQAILSEYQGHHSQSSRKPKTLSELYSRYSDNI</sequence>
<evidence type="ECO:0000313" key="3">
    <source>
        <dbReference type="Proteomes" id="UP001155587"/>
    </source>
</evidence>
<organism evidence="2 3">
    <name type="scientific">Vibrio qingdaonensis</name>
    <dbReference type="NCBI Taxonomy" id="2829491"/>
    <lineage>
        <taxon>Bacteria</taxon>
        <taxon>Pseudomonadati</taxon>
        <taxon>Pseudomonadota</taxon>
        <taxon>Gammaproteobacteria</taxon>
        <taxon>Vibrionales</taxon>
        <taxon>Vibrionaceae</taxon>
        <taxon>Vibrio</taxon>
    </lineage>
</organism>
<dbReference type="EMBL" id="JAKRRY010000018">
    <property type="protein sequence ID" value="MCW8347087.1"/>
    <property type="molecule type" value="Genomic_DNA"/>
</dbReference>
<reference evidence="2" key="1">
    <citation type="submission" date="2022-02" db="EMBL/GenBank/DDBJ databases">
        <title>Vibrio sp. nov, a new bacterium isolated from seawater.</title>
        <authorList>
            <person name="Yuan Y."/>
        </authorList>
    </citation>
    <scope>NUCLEOTIDE SEQUENCE</scope>
    <source>
        <strain evidence="2">ZSDZ65</strain>
    </source>
</reference>
<accession>A0A9X3CP34</accession>
<dbReference type="Proteomes" id="UP001155587">
    <property type="component" value="Unassembled WGS sequence"/>
</dbReference>
<dbReference type="RefSeq" id="WP_265675623.1">
    <property type="nucleotide sequence ID" value="NZ_JAKRRY010000018.1"/>
</dbReference>